<comment type="caution">
    <text evidence="3">The sequence shown here is derived from an EMBL/GenBank/DDBJ whole genome shotgun (WGS) entry which is preliminary data.</text>
</comment>
<protein>
    <submittedName>
        <fullName evidence="3">Uncharacterized protein</fullName>
    </submittedName>
</protein>
<keyword evidence="2" id="KW-0472">Membrane</keyword>
<feature type="compositionally biased region" description="Polar residues" evidence="1">
    <location>
        <begin position="102"/>
        <end position="116"/>
    </location>
</feature>
<keyword evidence="2" id="KW-0812">Transmembrane</keyword>
<evidence type="ECO:0000256" key="2">
    <source>
        <dbReference type="SAM" id="Phobius"/>
    </source>
</evidence>
<feature type="transmembrane region" description="Helical" evidence="2">
    <location>
        <begin position="62"/>
        <end position="87"/>
    </location>
</feature>
<dbReference type="STRING" id="1231623.Tasa_048_024"/>
<reference evidence="3 4" key="1">
    <citation type="submission" date="2012-10" db="EMBL/GenBank/DDBJ databases">
        <title>Genome sequencing of Tanticharoenia sakaeratensis NBRC 103193.</title>
        <authorList>
            <person name="Azuma Y."/>
            <person name="Hadano H."/>
            <person name="Hirakawa H."/>
            <person name="Matsushita K."/>
        </authorList>
    </citation>
    <scope>NUCLEOTIDE SEQUENCE [LARGE SCALE GENOMIC DNA]</scope>
    <source>
        <strain evidence="3 4">NBRC 103193</strain>
    </source>
</reference>
<sequence>MLMTTSLFMLIGTLLLAGGTVHGGRAIFGRPCSGRRRNALRIGALVLLGCDLRLMMTDQDTIGFAIILWVGAFGLSTIATALICTVLNQRNASRSAAAQASFRPQHSAVRSGSRSLSHAPRHSAEPQR</sequence>
<dbReference type="AlphaFoldDB" id="A0A0D6MP01"/>
<dbReference type="Proteomes" id="UP000032679">
    <property type="component" value="Unassembled WGS sequence"/>
</dbReference>
<keyword evidence="2" id="KW-1133">Transmembrane helix</keyword>
<feature type="region of interest" description="Disordered" evidence="1">
    <location>
        <begin position="98"/>
        <end position="128"/>
    </location>
</feature>
<gene>
    <name evidence="3" type="ORF">Tasa_048_024</name>
</gene>
<evidence type="ECO:0000313" key="3">
    <source>
        <dbReference type="EMBL" id="GAN55399.1"/>
    </source>
</evidence>
<name>A0A0D6MP01_9PROT</name>
<keyword evidence="4" id="KW-1185">Reference proteome</keyword>
<accession>A0A0D6MP01</accession>
<dbReference type="EMBL" id="BALE01000048">
    <property type="protein sequence ID" value="GAN55399.1"/>
    <property type="molecule type" value="Genomic_DNA"/>
</dbReference>
<proteinExistence type="predicted"/>
<evidence type="ECO:0000256" key="1">
    <source>
        <dbReference type="SAM" id="MobiDB-lite"/>
    </source>
</evidence>
<organism evidence="3 4">
    <name type="scientific">Tanticharoenia sakaeratensis NBRC 103193</name>
    <dbReference type="NCBI Taxonomy" id="1231623"/>
    <lineage>
        <taxon>Bacteria</taxon>
        <taxon>Pseudomonadati</taxon>
        <taxon>Pseudomonadota</taxon>
        <taxon>Alphaproteobacteria</taxon>
        <taxon>Acetobacterales</taxon>
        <taxon>Acetobacteraceae</taxon>
        <taxon>Tanticharoenia</taxon>
    </lineage>
</organism>
<evidence type="ECO:0000313" key="4">
    <source>
        <dbReference type="Proteomes" id="UP000032679"/>
    </source>
</evidence>